<organism evidence="1 2">
    <name type="scientific">Roseovarius aestuarii</name>
    <dbReference type="NCBI Taxonomy" id="475083"/>
    <lineage>
        <taxon>Bacteria</taxon>
        <taxon>Pseudomonadati</taxon>
        <taxon>Pseudomonadota</taxon>
        <taxon>Alphaproteobacteria</taxon>
        <taxon>Rhodobacterales</taxon>
        <taxon>Roseobacteraceae</taxon>
        <taxon>Roseovarius</taxon>
    </lineage>
</organism>
<sequence>MRAPFKNGKSLTGSVLNSLKAALPRQKGALQPDPDQEIDLGTLSKRIILPSLPITDEETACARYRAKGSKLARQENWEELSQCIQHAEDCRLHTPAGNSATLLLASGARHDVVAMAEDAIYDEAEPSADGIGALEEMLAEHYGDYACALVTALAHIDIGTAWRTAAQESDDQLRRLRFKEHFKRAEDILGTFDGVELDSPALAAAQCALQAARPRPGSRVVTDYEALIDLDPDCPHHMRALGQFLLPAQYGDHKQLEREGKCCVARTADIWGAGGYTWVYLDALALDADTLNHLDCDLFVQGMTDILSRCRNQHLTNLMAAFCAITMGPDAFPDKLPAAAERTRKRLHGLLGDILTGHLRELHPMIWAQALFTPGSTRPLPVNNALVAKGRQIALRVIAEHFADEIAGGNSVAFSGSGMYLLPAQQ</sequence>
<name>A0A1X7BKQ6_9RHOB</name>
<protein>
    <submittedName>
        <fullName evidence="1">Uncharacterized protein</fullName>
    </submittedName>
</protein>
<gene>
    <name evidence="1" type="ORF">ROA7745_00039</name>
</gene>
<evidence type="ECO:0000313" key="1">
    <source>
        <dbReference type="EMBL" id="SMC10237.1"/>
    </source>
</evidence>
<reference evidence="1 2" key="1">
    <citation type="submission" date="2017-03" db="EMBL/GenBank/DDBJ databases">
        <authorList>
            <person name="Afonso C.L."/>
            <person name="Miller P.J."/>
            <person name="Scott M.A."/>
            <person name="Spackman E."/>
            <person name="Goraichik I."/>
            <person name="Dimitrov K.M."/>
            <person name="Suarez D.L."/>
            <person name="Swayne D.E."/>
        </authorList>
    </citation>
    <scope>NUCLEOTIDE SEQUENCE [LARGE SCALE GENOMIC DNA]</scope>
    <source>
        <strain evidence="1 2">CECT 7745</strain>
    </source>
</reference>
<proteinExistence type="predicted"/>
<dbReference type="Proteomes" id="UP000193224">
    <property type="component" value="Unassembled WGS sequence"/>
</dbReference>
<dbReference type="OrthoDB" id="7734559at2"/>
<dbReference type="AlphaFoldDB" id="A0A1X7BKQ6"/>
<accession>A0A1X7BKQ6</accession>
<dbReference type="RefSeq" id="WP_085798230.1">
    <property type="nucleotide sequence ID" value="NZ_FWXB01000001.1"/>
</dbReference>
<evidence type="ECO:0000313" key="2">
    <source>
        <dbReference type="Proteomes" id="UP000193224"/>
    </source>
</evidence>
<dbReference type="EMBL" id="FWXB01000001">
    <property type="protein sequence ID" value="SMC10237.1"/>
    <property type="molecule type" value="Genomic_DNA"/>
</dbReference>
<keyword evidence="2" id="KW-1185">Reference proteome</keyword>